<feature type="transmembrane region" description="Helical" evidence="8">
    <location>
        <begin position="220"/>
        <end position="247"/>
    </location>
</feature>
<proteinExistence type="inferred from homology"/>
<feature type="transmembrane region" description="Helical" evidence="8">
    <location>
        <begin position="21"/>
        <end position="38"/>
    </location>
</feature>
<feature type="transmembrane region" description="Helical" evidence="8">
    <location>
        <begin position="140"/>
        <end position="158"/>
    </location>
</feature>
<dbReference type="InterPro" id="IPR011701">
    <property type="entry name" value="MFS"/>
</dbReference>
<feature type="transmembrane region" description="Helical" evidence="8">
    <location>
        <begin position="483"/>
        <end position="504"/>
    </location>
</feature>
<dbReference type="FunFam" id="1.20.1250.20:FF:000197">
    <property type="entry name" value="Siderophore iron transporter 1"/>
    <property type="match status" value="1"/>
</dbReference>
<keyword evidence="10" id="KW-1185">Reference proteome</keyword>
<dbReference type="PANTHER" id="PTHR23501">
    <property type="entry name" value="MAJOR FACILITATOR SUPERFAMILY"/>
    <property type="match status" value="1"/>
</dbReference>
<name>A0A8G1RDY1_9EURO</name>
<dbReference type="GO" id="GO:0015343">
    <property type="term" value="F:siderophore-iron transmembrane transporter activity"/>
    <property type="evidence" value="ECO:0007669"/>
    <property type="project" value="TreeGrafter"/>
</dbReference>
<evidence type="ECO:0000313" key="10">
    <source>
        <dbReference type="Proteomes" id="UP000249789"/>
    </source>
</evidence>
<evidence type="ECO:0000256" key="8">
    <source>
        <dbReference type="SAM" id="Phobius"/>
    </source>
</evidence>
<evidence type="ECO:0000256" key="7">
    <source>
        <dbReference type="ARBA" id="ARBA00023136"/>
    </source>
</evidence>
<keyword evidence="5 8" id="KW-1133">Transmembrane helix</keyword>
<feature type="transmembrane region" description="Helical" evidence="8">
    <location>
        <begin position="407"/>
        <end position="434"/>
    </location>
</feature>
<evidence type="ECO:0000313" key="9">
    <source>
        <dbReference type="EMBL" id="RAK71144.1"/>
    </source>
</evidence>
<keyword evidence="6" id="KW-0406">Ion transport</keyword>
<keyword evidence="3" id="KW-0813">Transport</keyword>
<evidence type="ECO:0000256" key="1">
    <source>
        <dbReference type="ARBA" id="ARBA00004127"/>
    </source>
</evidence>
<reference evidence="9 10" key="1">
    <citation type="submission" date="2018-02" db="EMBL/GenBank/DDBJ databases">
        <title>The genomes of Aspergillus section Nigri reveals drivers in fungal speciation.</title>
        <authorList>
            <consortium name="DOE Joint Genome Institute"/>
            <person name="Vesth T.C."/>
            <person name="Nybo J."/>
            <person name="Theobald S."/>
            <person name="Brandl J."/>
            <person name="Frisvad J.C."/>
            <person name="Nielsen K.F."/>
            <person name="Lyhne E.K."/>
            <person name="Kogle M.E."/>
            <person name="Kuo A."/>
            <person name="Riley R."/>
            <person name="Clum A."/>
            <person name="Nolan M."/>
            <person name="Lipzen A."/>
            <person name="Salamov A."/>
            <person name="Henrissat B."/>
            <person name="Wiebenga A."/>
            <person name="De vries R.P."/>
            <person name="Grigoriev I.V."/>
            <person name="Mortensen U.H."/>
            <person name="Andersen M.R."/>
            <person name="Baker S.E."/>
        </authorList>
    </citation>
    <scope>NUCLEOTIDE SEQUENCE [LARGE SCALE GENOMIC DNA]</scope>
    <source>
        <strain evidence="9 10">CBS 313.89</strain>
    </source>
</reference>
<dbReference type="OrthoDB" id="4088837at2759"/>
<dbReference type="VEuPathDB" id="FungiDB:BO72DRAFT_504429"/>
<feature type="transmembrane region" description="Helical" evidence="8">
    <location>
        <begin position="113"/>
        <end position="133"/>
    </location>
</feature>
<feature type="transmembrane region" description="Helical" evidence="8">
    <location>
        <begin position="377"/>
        <end position="395"/>
    </location>
</feature>
<keyword evidence="4 8" id="KW-0812">Transmembrane</keyword>
<dbReference type="Pfam" id="PF07690">
    <property type="entry name" value="MFS_1"/>
    <property type="match status" value="1"/>
</dbReference>
<dbReference type="RefSeq" id="XP_040795156.1">
    <property type="nucleotide sequence ID" value="XM_040949147.1"/>
</dbReference>
<dbReference type="GeneID" id="63866480"/>
<evidence type="ECO:0000256" key="4">
    <source>
        <dbReference type="ARBA" id="ARBA00022692"/>
    </source>
</evidence>
<organism evidence="9 10">
    <name type="scientific">Aspergillus fijiensis CBS 313.89</name>
    <dbReference type="NCBI Taxonomy" id="1448319"/>
    <lineage>
        <taxon>Eukaryota</taxon>
        <taxon>Fungi</taxon>
        <taxon>Dikarya</taxon>
        <taxon>Ascomycota</taxon>
        <taxon>Pezizomycotina</taxon>
        <taxon>Eurotiomycetes</taxon>
        <taxon>Eurotiomycetidae</taxon>
        <taxon>Eurotiales</taxon>
        <taxon>Aspergillaceae</taxon>
        <taxon>Aspergillus</taxon>
    </lineage>
</organism>
<sequence>MASFAGVKKMEVLHEGLSRGIRASVFIGLFLVAYVYGLDGLVRSTYQPYATASYKTHSLLVTVDILRAVPTAAKIAGVIGRPELIVVSIFFYTIGTVVEACSKTVEQFAAGAVLYQVGYTLIVLLVEILVADLSSLRSRLLCSYIPAIPFIINTWVSGDVAAAVTRATSWRWGVGMFGILYPACTVPLLSTLFISQYVMKRNGDYHGAQRTHGAWRATKGLFCYMDVIGMILLIASLSLILVPFTIAGGFSGRWKQAKVITPLVFGILCLPAFVYWERRCAHPLVPFKLLRDRAVWGALGIATVLVVSFGEGISSATRIHSLYGFASVITGFLLGFVIYGVRRLKPFIVAGILLFMVSFGLLIHYRGGHDSSSHSGIVGGQVLLGIAGGLFPYSAQASIQAATKHEHLAVVTALFMTCYNIGSALGGTISGAIWTQVLPTQLETRLNNATLAAEVYADPFTFSLQHPMGTPARDAVVDAYRDAQRLLCITGICLTVPLIAFALCTQNTRLTNEHSLANAEEDSE</sequence>
<dbReference type="AlphaFoldDB" id="A0A8G1RDY1"/>
<dbReference type="GO" id="GO:0005886">
    <property type="term" value="C:plasma membrane"/>
    <property type="evidence" value="ECO:0007669"/>
    <property type="project" value="TreeGrafter"/>
</dbReference>
<dbReference type="PANTHER" id="PTHR23501:SF92">
    <property type="entry name" value="GLUTATHIONE EXCHANGER 1-RELATED"/>
    <property type="match status" value="1"/>
</dbReference>
<dbReference type="InterPro" id="IPR036259">
    <property type="entry name" value="MFS_trans_sf"/>
</dbReference>
<gene>
    <name evidence="9" type="ORF">BO72DRAFT_504429</name>
</gene>
<feature type="transmembrane region" description="Helical" evidence="8">
    <location>
        <begin position="322"/>
        <end position="340"/>
    </location>
</feature>
<feature type="transmembrane region" description="Helical" evidence="8">
    <location>
        <begin position="178"/>
        <end position="199"/>
    </location>
</feature>
<feature type="transmembrane region" description="Helical" evidence="8">
    <location>
        <begin position="347"/>
        <end position="365"/>
    </location>
</feature>
<comment type="similarity">
    <text evidence="2">Belongs to the major facilitator superfamily.</text>
</comment>
<evidence type="ECO:0000256" key="2">
    <source>
        <dbReference type="ARBA" id="ARBA00008335"/>
    </source>
</evidence>
<dbReference type="GO" id="GO:0005774">
    <property type="term" value="C:vacuolar membrane"/>
    <property type="evidence" value="ECO:0007669"/>
    <property type="project" value="TreeGrafter"/>
</dbReference>
<evidence type="ECO:0000256" key="5">
    <source>
        <dbReference type="ARBA" id="ARBA00022989"/>
    </source>
</evidence>
<comment type="subcellular location">
    <subcellularLocation>
        <location evidence="1">Endomembrane system</location>
        <topology evidence="1">Multi-pass membrane protein</topology>
    </subcellularLocation>
</comment>
<dbReference type="EMBL" id="KZ824732">
    <property type="protein sequence ID" value="RAK71144.1"/>
    <property type="molecule type" value="Genomic_DNA"/>
</dbReference>
<keyword evidence="7 8" id="KW-0472">Membrane</keyword>
<evidence type="ECO:0000256" key="6">
    <source>
        <dbReference type="ARBA" id="ARBA00023065"/>
    </source>
</evidence>
<dbReference type="GO" id="GO:0005768">
    <property type="term" value="C:endosome"/>
    <property type="evidence" value="ECO:0007669"/>
    <property type="project" value="TreeGrafter"/>
</dbReference>
<dbReference type="Gene3D" id="1.20.1250.20">
    <property type="entry name" value="MFS general substrate transporter like domains"/>
    <property type="match status" value="2"/>
</dbReference>
<feature type="transmembrane region" description="Helical" evidence="8">
    <location>
        <begin position="259"/>
        <end position="276"/>
    </location>
</feature>
<dbReference type="SUPFAM" id="SSF103473">
    <property type="entry name" value="MFS general substrate transporter"/>
    <property type="match status" value="1"/>
</dbReference>
<feature type="transmembrane region" description="Helical" evidence="8">
    <location>
        <begin position="296"/>
        <end position="316"/>
    </location>
</feature>
<protein>
    <submittedName>
        <fullName evidence="9">MFS general substrate transporter</fullName>
    </submittedName>
</protein>
<dbReference type="Pfam" id="PF06609">
    <property type="entry name" value="TRI12"/>
    <property type="match status" value="1"/>
</dbReference>
<dbReference type="InterPro" id="IPR010573">
    <property type="entry name" value="MFS_Str1/Tri12-like"/>
</dbReference>
<accession>A0A8G1RDY1</accession>
<dbReference type="Proteomes" id="UP000249789">
    <property type="component" value="Unassembled WGS sequence"/>
</dbReference>
<evidence type="ECO:0000256" key="3">
    <source>
        <dbReference type="ARBA" id="ARBA00022448"/>
    </source>
</evidence>